<comment type="caution">
    <text evidence="2">The sequence shown here is derived from an EMBL/GenBank/DDBJ whole genome shotgun (WGS) entry which is preliminary data.</text>
</comment>
<keyword evidence="3" id="KW-1185">Reference proteome</keyword>
<dbReference type="InterPro" id="IPR024976">
    <property type="entry name" value="DUF3885"/>
</dbReference>
<dbReference type="AlphaFoldDB" id="A0A7W5ZSQ8"/>
<feature type="domain" description="DUF3885" evidence="1">
    <location>
        <begin position="144"/>
        <end position="343"/>
    </location>
</feature>
<evidence type="ECO:0000313" key="2">
    <source>
        <dbReference type="EMBL" id="MBB3842050.1"/>
    </source>
</evidence>
<reference evidence="2 3" key="1">
    <citation type="submission" date="2020-08" db="EMBL/GenBank/DDBJ databases">
        <title>Genomic Encyclopedia of Type Strains, Phase IV (KMG-IV): sequencing the most valuable type-strain genomes for metagenomic binning, comparative biology and taxonomic classification.</title>
        <authorList>
            <person name="Goeker M."/>
        </authorList>
    </citation>
    <scope>NUCLEOTIDE SEQUENCE [LARGE SCALE GENOMIC DNA]</scope>
    <source>
        <strain evidence="2 3">DSM 17976</strain>
    </source>
</reference>
<protein>
    <recommendedName>
        <fullName evidence="1">DUF3885 domain-containing protein</fullName>
    </recommendedName>
</protein>
<accession>A0A7W5ZSQ8</accession>
<proteinExistence type="predicted"/>
<dbReference type="Pfam" id="PF13021">
    <property type="entry name" value="DUF3885"/>
    <property type="match status" value="1"/>
</dbReference>
<dbReference type="RefSeq" id="WP_183980132.1">
    <property type="nucleotide sequence ID" value="NZ_JACIBY010000024.1"/>
</dbReference>
<evidence type="ECO:0000313" key="3">
    <source>
        <dbReference type="Proteomes" id="UP000541352"/>
    </source>
</evidence>
<evidence type="ECO:0000259" key="1">
    <source>
        <dbReference type="Pfam" id="PF13021"/>
    </source>
</evidence>
<dbReference type="Proteomes" id="UP000541352">
    <property type="component" value="Unassembled WGS sequence"/>
</dbReference>
<name>A0A7W5ZSQ8_9BACT</name>
<dbReference type="EMBL" id="JACIBY010000024">
    <property type="protein sequence ID" value="MBB3842050.1"/>
    <property type="molecule type" value="Genomic_DNA"/>
</dbReference>
<gene>
    <name evidence="2" type="ORF">FHS57_006079</name>
</gene>
<sequence>MAQIDAYNYSLLGFVECPSSHDVVYMSNTRQIAVYRLEEDAEEFDAKKGDILLGGGRGEAQILRIAMPEMLHWMNDELEKVENPESIIYTIWTPTYCYLMGEGFTKTGWKPEEKELEVWLAEKVMQDFVLNPIKNSPFKASKEHLVTYFPSSNIVEPFTLGGNFELRFELGGDLPNGSKSRIEQATNRACRLFNEFFQNQNAEIWLLAYEDLNPYFDKTLNQHLPYLLKISKLECYEEIDISCHSGSFEYNENGESVPRFYDAKFIIAKLQMTHLPIEDIFSGIASFEMGTTPCIPQEIYFFQAESDKAFRMYDDRGCYLWANEKNKLESLFHSYFDWISEYHLEEIKNQF</sequence>
<organism evidence="2 3">
    <name type="scientific">Runella defluvii</name>
    <dbReference type="NCBI Taxonomy" id="370973"/>
    <lineage>
        <taxon>Bacteria</taxon>
        <taxon>Pseudomonadati</taxon>
        <taxon>Bacteroidota</taxon>
        <taxon>Cytophagia</taxon>
        <taxon>Cytophagales</taxon>
        <taxon>Spirosomataceae</taxon>
        <taxon>Runella</taxon>
    </lineage>
</organism>